<dbReference type="PhylomeDB" id="T1IPP6"/>
<evidence type="ECO:0000313" key="2">
    <source>
        <dbReference type="EnsemblMetazoa" id="SMAR002999-PA"/>
    </source>
</evidence>
<dbReference type="EMBL" id="AFFK01018103">
    <property type="status" value="NOT_ANNOTATED_CDS"/>
    <property type="molecule type" value="Genomic_DNA"/>
</dbReference>
<dbReference type="Proteomes" id="UP000014500">
    <property type="component" value="Unassembled WGS sequence"/>
</dbReference>
<keyword evidence="1" id="KW-0812">Transmembrane</keyword>
<evidence type="ECO:0000313" key="3">
    <source>
        <dbReference type="Proteomes" id="UP000014500"/>
    </source>
</evidence>
<keyword evidence="1" id="KW-1133">Transmembrane helix</keyword>
<feature type="transmembrane region" description="Helical" evidence="1">
    <location>
        <begin position="54"/>
        <end position="75"/>
    </location>
</feature>
<feature type="transmembrane region" description="Helical" evidence="1">
    <location>
        <begin position="12"/>
        <end position="34"/>
    </location>
</feature>
<dbReference type="EnsemblMetazoa" id="SMAR002999-RA">
    <property type="protein sequence ID" value="SMAR002999-PA"/>
    <property type="gene ID" value="SMAR002999"/>
</dbReference>
<reference evidence="2" key="2">
    <citation type="submission" date="2015-02" db="UniProtKB">
        <authorList>
            <consortium name="EnsemblMetazoa"/>
        </authorList>
    </citation>
    <scope>IDENTIFICATION</scope>
</reference>
<name>T1IPP6_STRMM</name>
<accession>T1IPP6</accession>
<dbReference type="AlphaFoldDB" id="T1IPP6"/>
<keyword evidence="1" id="KW-0472">Membrane</keyword>
<feature type="transmembrane region" description="Helical" evidence="1">
    <location>
        <begin position="126"/>
        <end position="147"/>
    </location>
</feature>
<evidence type="ECO:0000256" key="1">
    <source>
        <dbReference type="SAM" id="Phobius"/>
    </source>
</evidence>
<proteinExistence type="predicted"/>
<keyword evidence="3" id="KW-1185">Reference proteome</keyword>
<feature type="transmembrane region" description="Helical" evidence="1">
    <location>
        <begin position="87"/>
        <end position="106"/>
    </location>
</feature>
<reference evidence="3" key="1">
    <citation type="submission" date="2011-05" db="EMBL/GenBank/DDBJ databases">
        <authorList>
            <person name="Richards S.R."/>
            <person name="Qu J."/>
            <person name="Jiang H."/>
            <person name="Jhangiani S.N."/>
            <person name="Agravi P."/>
            <person name="Goodspeed R."/>
            <person name="Gross S."/>
            <person name="Mandapat C."/>
            <person name="Jackson L."/>
            <person name="Mathew T."/>
            <person name="Pu L."/>
            <person name="Thornton R."/>
            <person name="Saada N."/>
            <person name="Wilczek-Boney K.B."/>
            <person name="Lee S."/>
            <person name="Kovar C."/>
            <person name="Wu Y."/>
            <person name="Scherer S.E."/>
            <person name="Worley K.C."/>
            <person name="Muzny D.M."/>
            <person name="Gibbs R."/>
        </authorList>
    </citation>
    <scope>NUCLEOTIDE SEQUENCE</scope>
    <source>
        <strain evidence="3">Brora</strain>
    </source>
</reference>
<organism evidence="2 3">
    <name type="scientific">Strigamia maritima</name>
    <name type="common">European centipede</name>
    <name type="synonym">Geophilus maritimus</name>
    <dbReference type="NCBI Taxonomy" id="126957"/>
    <lineage>
        <taxon>Eukaryota</taxon>
        <taxon>Metazoa</taxon>
        <taxon>Ecdysozoa</taxon>
        <taxon>Arthropoda</taxon>
        <taxon>Myriapoda</taxon>
        <taxon>Chilopoda</taxon>
        <taxon>Pleurostigmophora</taxon>
        <taxon>Geophilomorpha</taxon>
        <taxon>Linotaeniidae</taxon>
        <taxon>Strigamia</taxon>
    </lineage>
</organism>
<protein>
    <submittedName>
        <fullName evidence="2">Uncharacterized protein</fullName>
    </submittedName>
</protein>
<dbReference type="HOGENOM" id="CLU_1557232_0_0_1"/>
<sequence>MNQDRPNRLSFALFITIGDVILSFELMLLFILPLRKILVGFLYDCPIIPQLPGLLVVHGVLSLAKTIFLLKGLRIHHQQDQFSNMELLNFLIDVGLYLMLILVMPRNNLTKKPDFVDPTSSQYCNYQLLCSFIWDMLTYLVYHFVLVGAQIFHLFENVTPPPSPVRVQIHFR</sequence>